<dbReference type="Proteomes" id="UP000509335">
    <property type="component" value="Chromosome"/>
</dbReference>
<gene>
    <name evidence="1" type="ORF">HXZ27_03655</name>
</gene>
<reference evidence="1 2" key="1">
    <citation type="submission" date="2020-07" db="EMBL/GenBank/DDBJ databases">
        <title>A bifunctional nitrone conjugated secondary metabolite targeting the ribosome.</title>
        <authorList>
            <person name="Limbrick E.M."/>
            <person name="Graf M."/>
            <person name="Derewacz D.K."/>
            <person name="Nguyen F."/>
            <person name="Spraggins J.M."/>
            <person name="Wieland M."/>
            <person name="Ynigez-Gutierrez A.E."/>
            <person name="Reisman B.J."/>
            <person name="Zinshteyn B."/>
            <person name="McCulloch K."/>
            <person name="Iverson T.M."/>
            <person name="Green R."/>
            <person name="Wilson D.N."/>
            <person name="Bachmann B.O."/>
        </authorList>
    </citation>
    <scope>NUCLEOTIDE SEQUENCE [LARGE SCALE GENOMIC DNA]</scope>
    <source>
        <strain evidence="2">aurantiaca</strain>
    </source>
</reference>
<proteinExistence type="predicted"/>
<organism evidence="1 2">
    <name type="scientific">Micromonospora carbonacea</name>
    <dbReference type="NCBI Taxonomy" id="47853"/>
    <lineage>
        <taxon>Bacteria</taxon>
        <taxon>Bacillati</taxon>
        <taxon>Actinomycetota</taxon>
        <taxon>Actinomycetes</taxon>
        <taxon>Micromonosporales</taxon>
        <taxon>Micromonosporaceae</taxon>
        <taxon>Micromonospora</taxon>
    </lineage>
</organism>
<dbReference type="InterPro" id="IPR011990">
    <property type="entry name" value="TPR-like_helical_dom_sf"/>
</dbReference>
<name>A0A7H8XEC9_9ACTN</name>
<accession>A0A7H8XEC9</accession>
<protein>
    <submittedName>
        <fullName evidence="1">CHAT domain-containing protein</fullName>
    </submittedName>
</protein>
<dbReference type="Gene3D" id="1.25.40.10">
    <property type="entry name" value="Tetratricopeptide repeat domain"/>
    <property type="match status" value="1"/>
</dbReference>
<dbReference type="EMBL" id="CP058322">
    <property type="protein sequence ID" value="QLD23426.1"/>
    <property type="molecule type" value="Genomic_DNA"/>
</dbReference>
<evidence type="ECO:0000313" key="2">
    <source>
        <dbReference type="Proteomes" id="UP000509335"/>
    </source>
</evidence>
<dbReference type="KEGG" id="mcab:HXZ27_03655"/>
<dbReference type="AlphaFoldDB" id="A0A7H8XEC9"/>
<dbReference type="InterPro" id="IPR024983">
    <property type="entry name" value="CHAT_dom"/>
</dbReference>
<sequence length="1145" mass="122468">MTGQAPVSCYQYLDRVRESVRRAAEEQLRLTAMAPRPQVHLFVEGLRQPYVGCVEARAFASGTDAATAIGALGFAAAALPASHLLVVWEQVDLMAALGEPLVGGSSLVVLEATAGDHSLAWYPLPAVVGAGIGSPMRRQAARARHRAPLPAPIDTLLATWRSIHPPDFATTMATFADHGYAFTAATSPPRVTHRPADALDIARSAVGEALATLAPESVDQACRAVRDALAVMPDHDPRRGLYLVDLSQLLQQRYEHGGDLADVTAAVRAARQAGRYPAGDTPARRLDALGTALRIWYEATGDRASLDESIAASAAAVDVLPDHDDNAATCLVNLATVRHVRFRATGDVDDLDQAISDGRRALGWLRPDDRRWAQAAMMLCNFLEARYALTGVLAVLDEAITFGRAAATAPQGVGWMLAAYHANLARTLDARYRRTGELQSLHEAIDAGRTAVAAVPPVHPEHARYQLVLSESLHALFDRTGNLVDLDAAFEASHEATAAVPADHPLRLNHVASLAVLQTQRSRFTTDTSELDDAVGLLREALSEAPSKHPQRPTAQAVLADALRLRAEQTGDTTALNEAVDLARLALDSLSPDHPRRSTMLSILAHALDARRTVNADERDFIEAIDVLRTAAAHRTAAVGPRLDAARAWGDIAVAAGRTDLAAQGLETAVRLLPLRAARGLHRTDAQYWLGRLAGLARDAAALAVAGGSPQRAVELLELGRTVLTSQALDGRTDLAELRAHDPALADRFDLLSARIESGGEHAAEDRRRWADELDAVVARIRRSPGLDRFLLPPVAADLTAGATAGPIVLVNVSPHRCDALLVTPDGIRALPLPDLTSDRLTEVVARFLPAVRDDIPSMFRTRQERGDTIITDTLAWLWDAVASPVLDALAPAPDDRLWWVPTGPLTLLPLHAAGRPHGPSVLDQCIPSYTPSIRALIHARAAGTSTEPGRTLVVGMPNTPNETDLPAALREAALVAEQAPQARTLIGPQAVSAAVIEAMENSTWAHFACHATTAANPSDSRLLLHDHVTEPLTATGISRLRLRSASLAYLSACDTAVTTTDLADEVIHIASAFHLAGYPRVIGTLWNVRDDAAASIAHDVYAALTAGRADPSRAARALRQAVARLRDEHPDRPSRWASHVHLGL</sequence>
<dbReference type="Pfam" id="PF12770">
    <property type="entry name" value="CHAT"/>
    <property type="match status" value="1"/>
</dbReference>
<evidence type="ECO:0000313" key="1">
    <source>
        <dbReference type="EMBL" id="QLD23426.1"/>
    </source>
</evidence>